<dbReference type="OrthoDB" id="125295at2157"/>
<gene>
    <name evidence="2" type="ORF">PFDSM3638_00060</name>
</gene>
<dbReference type="SMR" id="A0A5C0XLN2"/>
<dbReference type="GeneID" id="41711814"/>
<feature type="domain" description="N-acetyltransferase" evidence="1">
    <location>
        <begin position="13"/>
        <end position="150"/>
    </location>
</feature>
<evidence type="ECO:0000259" key="1">
    <source>
        <dbReference type="PROSITE" id="PS51186"/>
    </source>
</evidence>
<sequence>MEYTIVDGEEYIEEIKKLDREISYSFVRFPISYEEYEERHEELFESLLSQGEHKFFVALNERSELLGHVWICITLDTVDYVKIAYIYDIEVVKWARGLGIGSALLRKAEEWAKERGAKKIVLRVEIDNPAVKWYEERGYKARALIMEKPI</sequence>
<dbReference type="PANTHER" id="PTHR42919:SF35">
    <property type="entry name" value="N-ACETYLTRANSFERASE DOMAIN-CONTAINING PROTEIN"/>
    <property type="match status" value="1"/>
</dbReference>
<dbReference type="AlphaFoldDB" id="A0A5C0XLN2"/>
<dbReference type="Gene3D" id="3.40.630.30">
    <property type="match status" value="1"/>
</dbReference>
<dbReference type="EMBL" id="CP023154">
    <property type="protein sequence ID" value="QEK77763.1"/>
    <property type="molecule type" value="Genomic_DNA"/>
</dbReference>
<dbReference type="InterPro" id="IPR016181">
    <property type="entry name" value="Acyl_CoA_acyltransferase"/>
</dbReference>
<proteinExistence type="predicted"/>
<dbReference type="CDD" id="cd04301">
    <property type="entry name" value="NAT_SF"/>
    <property type="match status" value="1"/>
</dbReference>
<accession>A0A5C0XLN2</accession>
<dbReference type="RefSeq" id="WP_011011140.1">
    <property type="nucleotide sequence ID" value="NC_003413.1"/>
</dbReference>
<dbReference type="PROSITE" id="PS51186">
    <property type="entry name" value="GNAT"/>
    <property type="match status" value="1"/>
</dbReference>
<keyword evidence="2" id="KW-0808">Transferase</keyword>
<dbReference type="InterPro" id="IPR051556">
    <property type="entry name" value="N-term/lysine_N-AcTrnsfr"/>
</dbReference>
<dbReference type="Proteomes" id="UP000324354">
    <property type="component" value="Chromosome"/>
</dbReference>
<dbReference type="InterPro" id="IPR000182">
    <property type="entry name" value="GNAT_dom"/>
</dbReference>
<dbReference type="SUPFAM" id="SSF55729">
    <property type="entry name" value="Acyl-CoA N-acyltransferases (Nat)"/>
    <property type="match status" value="1"/>
</dbReference>
<dbReference type="Pfam" id="PF00583">
    <property type="entry name" value="Acetyltransf_1"/>
    <property type="match status" value="1"/>
</dbReference>
<dbReference type="GeneID" id="13301082"/>
<protein>
    <submittedName>
        <fullName evidence="2">N-acetyltransferase</fullName>
    </submittedName>
</protein>
<reference evidence="2 3" key="1">
    <citation type="submission" date="2017-08" db="EMBL/GenBank/DDBJ databases">
        <title>Resequencing and Reannotation of the genome of Pyrococcus furiosus type strain DSM3638.</title>
        <authorList>
            <person name="Reichelt R.M."/>
            <person name="Bunk B."/>
        </authorList>
    </citation>
    <scope>NUCLEOTIDE SEQUENCE [LARGE SCALE GENOMIC DNA]</scope>
    <source>
        <strain evidence="2 3">DSM 3638</strain>
    </source>
</reference>
<evidence type="ECO:0000313" key="2">
    <source>
        <dbReference type="EMBL" id="QEK77763.1"/>
    </source>
</evidence>
<dbReference type="PANTHER" id="PTHR42919">
    <property type="entry name" value="N-ALPHA-ACETYLTRANSFERASE"/>
    <property type="match status" value="1"/>
</dbReference>
<dbReference type="GO" id="GO:0016747">
    <property type="term" value="F:acyltransferase activity, transferring groups other than amino-acyl groups"/>
    <property type="evidence" value="ECO:0007669"/>
    <property type="project" value="InterPro"/>
</dbReference>
<evidence type="ECO:0000313" key="3">
    <source>
        <dbReference type="Proteomes" id="UP000324354"/>
    </source>
</evidence>
<name>A0A5C0XLN2_PYRFU</name>
<organism evidence="2 3">
    <name type="scientific">Pyrococcus furiosus (strain ATCC 43587 / DSM 3638 / JCM 8422 / Vc1)</name>
    <dbReference type="NCBI Taxonomy" id="186497"/>
    <lineage>
        <taxon>Archaea</taxon>
        <taxon>Methanobacteriati</taxon>
        <taxon>Methanobacteriota</taxon>
        <taxon>Thermococci</taxon>
        <taxon>Thermococcales</taxon>
        <taxon>Thermococcaceae</taxon>
        <taxon>Pyrococcus</taxon>
    </lineage>
</organism>